<evidence type="ECO:0000313" key="3">
    <source>
        <dbReference type="EMBL" id="GAB79284.1"/>
    </source>
</evidence>
<dbReference type="Gene3D" id="1.10.8.1080">
    <property type="match status" value="1"/>
</dbReference>
<dbReference type="PROSITE" id="PS01272">
    <property type="entry name" value="GCKR"/>
    <property type="match status" value="1"/>
</dbReference>
<dbReference type="GO" id="GO:0009750">
    <property type="term" value="P:response to fructose"/>
    <property type="evidence" value="ECO:0007669"/>
    <property type="project" value="TreeGrafter"/>
</dbReference>
<dbReference type="Pfam" id="PF22645">
    <property type="entry name" value="GKRP_SIS_N"/>
    <property type="match status" value="1"/>
</dbReference>
<dbReference type="eggNOG" id="COG2103">
    <property type="taxonomic scope" value="Bacteria"/>
</dbReference>
<dbReference type="SUPFAM" id="SSF53697">
    <property type="entry name" value="SIS domain"/>
    <property type="match status" value="1"/>
</dbReference>
<dbReference type="GO" id="GO:0005829">
    <property type="term" value="C:cytosol"/>
    <property type="evidence" value="ECO:0007669"/>
    <property type="project" value="TreeGrafter"/>
</dbReference>
<dbReference type="EMBL" id="BAGZ01000022">
    <property type="protein sequence ID" value="GAB79284.1"/>
    <property type="molecule type" value="Genomic_DNA"/>
</dbReference>
<dbReference type="InterPro" id="IPR046348">
    <property type="entry name" value="SIS_dom_sf"/>
</dbReference>
<feature type="domain" description="SIS" evidence="2">
    <location>
        <begin position="60"/>
        <end position="221"/>
    </location>
</feature>
<dbReference type="GO" id="GO:1901135">
    <property type="term" value="P:carbohydrate derivative metabolic process"/>
    <property type="evidence" value="ECO:0007669"/>
    <property type="project" value="InterPro"/>
</dbReference>
<dbReference type="GO" id="GO:0030246">
    <property type="term" value="F:carbohydrate binding"/>
    <property type="evidence" value="ECO:0007669"/>
    <property type="project" value="TreeGrafter"/>
</dbReference>
<dbReference type="InterPro" id="IPR005486">
    <property type="entry name" value="Glucokinase_regulatory_CS"/>
</dbReference>
<protein>
    <recommendedName>
        <fullName evidence="2">SIS domain-containing protein</fullName>
    </recommendedName>
</protein>
<evidence type="ECO:0000313" key="4">
    <source>
        <dbReference type="Proteomes" id="UP000008495"/>
    </source>
</evidence>
<sequence length="320" mass="31808">MTGGGRPDLGWRTEGRHPAARMLDAGDTAEVVAAVFAADRQVFDAVQAVSAQVVAAAELMVGTVFAGGVVHYVGAGTSGRMGVLDAVELWPTYRVGPESVRAHLAGGLSAMTCAVEGAEDDEAAGAAVVGGCGPGDLVVGIAASGRTPFVRGALVAARGRGLVTVLIAAVPDAALAGLVDVAILPDTGPEVVTGSTRLKAATAQKLVLNALSTATMVRLGKTYEGLMIDLVPTNAKLRARSVRMLVQGSGRSEPECARALAAARGQVRPALVALAAGLSPEEAGSAGVAAAVAACPPDPGRVGDPSGVRAAVARVLAGRS</sequence>
<dbReference type="GO" id="GO:0042593">
    <property type="term" value="P:glucose homeostasis"/>
    <property type="evidence" value="ECO:0007669"/>
    <property type="project" value="TreeGrafter"/>
</dbReference>
<dbReference type="PANTHER" id="PTHR10088">
    <property type="entry name" value="GLUCOKINASE REGULATORY PROTEIN"/>
    <property type="match status" value="1"/>
</dbReference>
<gene>
    <name evidence="3" type="ORF">AUCHE_22_00540</name>
</gene>
<dbReference type="Proteomes" id="UP000008495">
    <property type="component" value="Unassembled WGS sequence"/>
</dbReference>
<reference evidence="3 4" key="1">
    <citation type="submission" date="2012-08" db="EMBL/GenBank/DDBJ databases">
        <title>Whole genome shotgun sequence of Austwickia chelonae NBRC 105200.</title>
        <authorList>
            <person name="Yoshida I."/>
            <person name="Hosoyama A."/>
            <person name="Tsuchikane K."/>
            <person name="Katsumata H."/>
            <person name="Ando Y."/>
            <person name="Ohji S."/>
            <person name="Hamada M."/>
            <person name="Tamura T."/>
            <person name="Yamazoe A."/>
            <person name="Yamazaki S."/>
            <person name="Fujita N."/>
        </authorList>
    </citation>
    <scope>NUCLEOTIDE SEQUENCE [LARGE SCALE GENOMIC DNA]</scope>
    <source>
        <strain evidence="3 4">NBRC 105200</strain>
    </source>
</reference>
<keyword evidence="1" id="KW-0119">Carbohydrate metabolism</keyword>
<dbReference type="InterPro" id="IPR040190">
    <property type="entry name" value="MURQ/GCKR"/>
</dbReference>
<dbReference type="Gene3D" id="3.40.50.10490">
    <property type="entry name" value="Glucose-6-phosphate isomerase like protein, domain 1"/>
    <property type="match status" value="1"/>
</dbReference>
<dbReference type="GO" id="GO:0004857">
    <property type="term" value="F:enzyme inhibitor activity"/>
    <property type="evidence" value="ECO:0007669"/>
    <property type="project" value="TreeGrafter"/>
</dbReference>
<dbReference type="PROSITE" id="PS51464">
    <property type="entry name" value="SIS"/>
    <property type="match status" value="1"/>
</dbReference>
<dbReference type="AlphaFoldDB" id="K6VRA2"/>
<evidence type="ECO:0000259" key="2">
    <source>
        <dbReference type="PROSITE" id="PS51464"/>
    </source>
</evidence>
<evidence type="ECO:0000256" key="1">
    <source>
        <dbReference type="ARBA" id="ARBA00023277"/>
    </source>
</evidence>
<comment type="caution">
    <text evidence="3">The sequence shown here is derived from an EMBL/GenBank/DDBJ whole genome shotgun (WGS) entry which is preliminary data.</text>
</comment>
<name>K6VRA2_9MICO</name>
<dbReference type="PANTHER" id="PTHR10088:SF4">
    <property type="entry name" value="GLUCOKINASE REGULATORY PROTEIN"/>
    <property type="match status" value="1"/>
</dbReference>
<accession>K6VRA2</accession>
<dbReference type="GO" id="GO:0070095">
    <property type="term" value="F:fructose-6-phosphate binding"/>
    <property type="evidence" value="ECO:0007669"/>
    <property type="project" value="TreeGrafter"/>
</dbReference>
<organism evidence="3 4">
    <name type="scientific">Austwickia chelonae NBRC 105200</name>
    <dbReference type="NCBI Taxonomy" id="1184607"/>
    <lineage>
        <taxon>Bacteria</taxon>
        <taxon>Bacillati</taxon>
        <taxon>Actinomycetota</taxon>
        <taxon>Actinomycetes</taxon>
        <taxon>Micrococcales</taxon>
        <taxon>Dermatophilaceae</taxon>
        <taxon>Austwickia</taxon>
    </lineage>
</organism>
<dbReference type="NCBIfam" id="NF003915">
    <property type="entry name" value="PRK05441.1"/>
    <property type="match status" value="1"/>
</dbReference>
<dbReference type="InterPro" id="IPR001347">
    <property type="entry name" value="SIS_dom"/>
</dbReference>
<dbReference type="NCBIfam" id="NF009222">
    <property type="entry name" value="PRK12570.1"/>
    <property type="match status" value="1"/>
</dbReference>
<proteinExistence type="predicted"/>
<dbReference type="STRING" id="100225.SAMN05421595_2592"/>
<dbReference type="GO" id="GO:0019899">
    <property type="term" value="F:enzyme binding"/>
    <property type="evidence" value="ECO:0007669"/>
    <property type="project" value="TreeGrafter"/>
</dbReference>
<dbReference type="RefSeq" id="WP_006504042.1">
    <property type="nucleotide sequence ID" value="NZ_BAGZ01000022.1"/>
</dbReference>
<keyword evidence="4" id="KW-1185">Reference proteome</keyword>